<gene>
    <name evidence="1" type="ORF">BCF74_10355</name>
</gene>
<dbReference type="AlphaFoldDB" id="A0A2T0UYD2"/>
<organism evidence="1 2">
    <name type="scientific">Knoellia remsis</name>
    <dbReference type="NCBI Taxonomy" id="407159"/>
    <lineage>
        <taxon>Bacteria</taxon>
        <taxon>Bacillati</taxon>
        <taxon>Actinomycetota</taxon>
        <taxon>Actinomycetes</taxon>
        <taxon>Micrococcales</taxon>
        <taxon>Intrasporangiaceae</taxon>
        <taxon>Knoellia</taxon>
    </lineage>
</organism>
<evidence type="ECO:0000313" key="2">
    <source>
        <dbReference type="Proteomes" id="UP000237822"/>
    </source>
</evidence>
<keyword evidence="2" id="KW-1185">Reference proteome</keyword>
<dbReference type="Proteomes" id="UP000237822">
    <property type="component" value="Unassembled WGS sequence"/>
</dbReference>
<name>A0A2T0UYD2_9MICO</name>
<dbReference type="OrthoDB" id="5184425at2"/>
<protein>
    <submittedName>
        <fullName evidence="1">Uncharacterized protein</fullName>
    </submittedName>
</protein>
<dbReference type="RefSeq" id="WP_106296429.1">
    <property type="nucleotide sequence ID" value="NZ_PVTI01000003.1"/>
</dbReference>
<proteinExistence type="predicted"/>
<comment type="caution">
    <text evidence="1">The sequence shown here is derived from an EMBL/GenBank/DDBJ whole genome shotgun (WGS) entry which is preliminary data.</text>
</comment>
<sequence length="342" mass="37112">MADVEVTVPEVAYYYPAPYWGSGEVDAVKTLLLFFDEIAILRPQYMAGIEVISDPVLAGPLTDLGLLRVLEPEAFVDQEMTEDLATAMVALLTTDAFEHLDPTVHFQELSQSRVGWGADVGLASMLTEELTQRGLARPSEDGLSIPMHPEVRTTILVLLAQLARAAGRRQGIDLHPATSQQQPAAALVRTLTREQMPSAGHLVALDLEAVSLDLSRVPLDELLDFRRQHATEYRLYARQLRSVLTQLGPMEEVDRQAALADRREELAERAFGLRRTSRGSWTPDAVGLTSVSLGLAGASWELAGNGDPVSAALALAAGLTGLIPARTVDAYSYLISAGRNFT</sequence>
<accession>A0A2T0UYD2</accession>
<evidence type="ECO:0000313" key="1">
    <source>
        <dbReference type="EMBL" id="PRY62848.1"/>
    </source>
</evidence>
<reference evidence="1 2" key="1">
    <citation type="submission" date="2018-03" db="EMBL/GenBank/DDBJ databases">
        <title>Genomic Encyclopedia of Archaeal and Bacterial Type Strains, Phase II (KMG-II): from individual species to whole genera.</title>
        <authorList>
            <person name="Goeker M."/>
        </authorList>
    </citation>
    <scope>NUCLEOTIDE SEQUENCE [LARGE SCALE GENOMIC DNA]</scope>
    <source>
        <strain evidence="1 2">ATCC BAA-1496</strain>
    </source>
</reference>
<dbReference type="EMBL" id="PVTI01000003">
    <property type="protein sequence ID" value="PRY62848.1"/>
    <property type="molecule type" value="Genomic_DNA"/>
</dbReference>